<dbReference type="AlphaFoldDB" id="A0A2K2FD17"/>
<reference evidence="2 3" key="1">
    <citation type="submission" date="2017-06" db="EMBL/GenBank/DDBJ databases">
        <title>Investigating the central metabolism of Clostridium thermosuccinogenes.</title>
        <authorList>
            <person name="Koendjbiharie J.G."/>
            <person name="van Kranenburg R."/>
        </authorList>
    </citation>
    <scope>NUCLEOTIDE SEQUENCE [LARGE SCALE GENOMIC DNA]</scope>
    <source>
        <strain evidence="2 3">DSM 5806</strain>
    </source>
</reference>
<evidence type="ECO:0008006" key="4">
    <source>
        <dbReference type="Google" id="ProtNLM"/>
    </source>
</evidence>
<keyword evidence="1" id="KW-1133">Transmembrane helix</keyword>
<feature type="transmembrane region" description="Helical" evidence="1">
    <location>
        <begin position="89"/>
        <end position="106"/>
    </location>
</feature>
<accession>A0A2K2FD17</accession>
<proteinExistence type="predicted"/>
<name>A0A2K2FD17_9CLOT</name>
<gene>
    <name evidence="2" type="ORF">CDQ84_11015</name>
</gene>
<evidence type="ECO:0000313" key="2">
    <source>
        <dbReference type="EMBL" id="PNT98475.1"/>
    </source>
</evidence>
<sequence>MKHKKLCVFLACEAVLCILLHSAREILPRAFTAVMAFPFEQIGLGLRALSLSGDTGNIISIVLYTTLCLIPVGILYSLKRVRRLYPEDALLAVLSIVLFAVVYMMINPGLLGPYFGDAAGQSVTKAVLGGMVYSVLIGYAVLRILRLFFHADTGRLQKYLEILLCALNALFVYLAFGAYFSSLMDSFDALRSRNTGNEQSLGMSYLFLVLQYVVNALPYILDVLVVFAALELLDELSADRYSEAAVNASEKLSRLCGMALAVIVISNIGFNLLQLVFIKMLAVMNGSVQIPLISVAFTLAVLLLAQYIKENKQLKDDNDMFI</sequence>
<protein>
    <recommendedName>
        <fullName evidence="4">DUF2975 domain-containing protein</fullName>
    </recommendedName>
</protein>
<comment type="caution">
    <text evidence="2">The sequence shown here is derived from an EMBL/GenBank/DDBJ whole genome shotgun (WGS) entry which is preliminary data.</text>
</comment>
<feature type="transmembrane region" description="Helical" evidence="1">
    <location>
        <begin position="290"/>
        <end position="308"/>
    </location>
</feature>
<keyword evidence="1" id="KW-0812">Transmembrane</keyword>
<evidence type="ECO:0000313" key="3">
    <source>
        <dbReference type="Proteomes" id="UP000236151"/>
    </source>
</evidence>
<feature type="transmembrane region" description="Helical" evidence="1">
    <location>
        <begin position="204"/>
        <end position="233"/>
    </location>
</feature>
<evidence type="ECO:0000256" key="1">
    <source>
        <dbReference type="SAM" id="Phobius"/>
    </source>
</evidence>
<organism evidence="2 3">
    <name type="scientific">Clostridium thermosuccinogenes</name>
    <dbReference type="NCBI Taxonomy" id="84032"/>
    <lineage>
        <taxon>Bacteria</taxon>
        <taxon>Bacillati</taxon>
        <taxon>Bacillota</taxon>
        <taxon>Clostridia</taxon>
        <taxon>Eubacteriales</taxon>
        <taxon>Clostridiaceae</taxon>
        <taxon>Clostridium</taxon>
    </lineage>
</organism>
<feature type="transmembrane region" description="Helical" evidence="1">
    <location>
        <begin position="126"/>
        <end position="149"/>
    </location>
</feature>
<feature type="transmembrane region" description="Helical" evidence="1">
    <location>
        <begin position="254"/>
        <end position="278"/>
    </location>
</feature>
<keyword evidence="1" id="KW-0472">Membrane</keyword>
<dbReference type="RefSeq" id="WP_103081797.1">
    <property type="nucleotide sequence ID" value="NZ_CP021850.1"/>
</dbReference>
<dbReference type="Proteomes" id="UP000236151">
    <property type="component" value="Unassembled WGS sequence"/>
</dbReference>
<keyword evidence="3" id="KW-1185">Reference proteome</keyword>
<dbReference type="KEGG" id="cthd:CDO33_11850"/>
<dbReference type="EMBL" id="NIOJ01000027">
    <property type="protein sequence ID" value="PNT98475.1"/>
    <property type="molecule type" value="Genomic_DNA"/>
</dbReference>
<dbReference type="OrthoDB" id="2040996at2"/>
<feature type="transmembrane region" description="Helical" evidence="1">
    <location>
        <begin position="161"/>
        <end position="184"/>
    </location>
</feature>
<feature type="transmembrane region" description="Helical" evidence="1">
    <location>
        <begin position="56"/>
        <end position="77"/>
    </location>
</feature>